<organism evidence="3 4">
    <name type="scientific">Mameliella alba</name>
    <dbReference type="NCBI Taxonomy" id="561184"/>
    <lineage>
        <taxon>Bacteria</taxon>
        <taxon>Pseudomonadati</taxon>
        <taxon>Pseudomonadota</taxon>
        <taxon>Alphaproteobacteria</taxon>
        <taxon>Rhodobacterales</taxon>
        <taxon>Roseobacteraceae</taxon>
        <taxon>Mameliella</taxon>
    </lineage>
</organism>
<sequence>MTDARDMTNRLGGKWLRTYGTAPCPVCQPEGRKDQNALTMHDGEAGRLLAHCKRLNCDFRDILAAAVVAPGDYRAPDPFELARREAEQRNETAHRARSAQQNWQEAQPLAGTVAESYLRGRGITCDLPDKLRYHPACWHGATAKRYPALVALVEGGNGFAVHRTYLSMNTSEKAAIEPNKAMLGATAGGAVRLAEAQGSLVVAEGIETALSLACGLLRAPATIWAALSTS</sequence>
<dbReference type="EMBL" id="JSUQ01000008">
    <property type="protein sequence ID" value="KHQ53184.1"/>
    <property type="molecule type" value="Genomic_DNA"/>
</dbReference>
<dbReference type="AlphaFoldDB" id="A0A0B3SRT9"/>
<proteinExistence type="predicted"/>
<protein>
    <submittedName>
        <fullName evidence="3">Virulence-associated protein E</fullName>
    </submittedName>
</protein>
<feature type="domain" description="DUF7146" evidence="2">
    <location>
        <begin position="94"/>
        <end position="193"/>
    </location>
</feature>
<comment type="caution">
    <text evidence="3">The sequence shown here is derived from an EMBL/GenBank/DDBJ whole genome shotgun (WGS) entry which is preliminary data.</text>
</comment>
<dbReference type="Proteomes" id="UP000030960">
    <property type="component" value="Unassembled WGS sequence"/>
</dbReference>
<dbReference type="InterPro" id="IPR055570">
    <property type="entry name" value="DUF7146"/>
</dbReference>
<feature type="region of interest" description="Disordered" evidence="1">
    <location>
        <begin position="85"/>
        <end position="105"/>
    </location>
</feature>
<dbReference type="STRING" id="561184.SAMN05216376_1063"/>
<name>A0A0B3SRT9_9RHOB</name>
<evidence type="ECO:0000313" key="3">
    <source>
        <dbReference type="EMBL" id="KHQ53184.1"/>
    </source>
</evidence>
<evidence type="ECO:0000259" key="2">
    <source>
        <dbReference type="Pfam" id="PF23639"/>
    </source>
</evidence>
<feature type="compositionally biased region" description="Basic and acidic residues" evidence="1">
    <location>
        <begin position="85"/>
        <end position="94"/>
    </location>
</feature>
<accession>A0A0B3SRT9</accession>
<dbReference type="Pfam" id="PF23639">
    <property type="entry name" value="DUF7146"/>
    <property type="match status" value="1"/>
</dbReference>
<evidence type="ECO:0000256" key="1">
    <source>
        <dbReference type="SAM" id="MobiDB-lite"/>
    </source>
</evidence>
<evidence type="ECO:0000313" key="4">
    <source>
        <dbReference type="Proteomes" id="UP000030960"/>
    </source>
</evidence>
<reference evidence="3 4" key="1">
    <citation type="submission" date="2014-10" db="EMBL/GenBank/DDBJ databases">
        <title>Genome sequence of Ponticoccus sp. strain UMTAT08 isolated from clonal culture of toxic dinoflagellate Alexandrium tamiyavanichii.</title>
        <authorList>
            <person name="Gan H.Y."/>
            <person name="Muhd D.-D."/>
            <person name="Mohd Noor M.E."/>
            <person name="Yeong Y.S."/>
            <person name="Usup G."/>
        </authorList>
    </citation>
    <scope>NUCLEOTIDE SEQUENCE [LARGE SCALE GENOMIC DNA]</scope>
    <source>
        <strain evidence="3 4">UMTAT08</strain>
    </source>
</reference>
<gene>
    <name evidence="3" type="ORF">OA50_02211</name>
</gene>
<keyword evidence="4" id="KW-1185">Reference proteome</keyword>